<sequence length="426" mass="49727">MNSTTLPESAKSAQNTKRLLNKAVHNSSIFSRKGIQDRLFTAWFDRLVYPQIWEDPEVDIQALQLNQDSRIFTISSGGCNVLNYLTEQPQSVTVVDLNEAHIALLNLKLAALHHLPDAQSFYQFFGQADQKQNLQLYKTYLEPHLDATTRAYWNKRQGWLRRSRISLFTRNFYRFGLLGQFIGLIHWVSKRLGYDISQVMQAQTLEEQQKLFDRHVAPVFDTRLLKWLCNRPVVLYSLGIPPSQFNEMAEDSKELQQGMHQLLKERARRLACDYPLDENYFAWQAFARKYDHQGRKAVPRYLQEKHFNNLQHSWQKVDVHHQSMTARLAQMPNQSLTSYLFLDAQDWMDEKQLNELWEEVDRTAQEGARVVFRTAGRISPLEGKLNEDLLANWRTDSVANAEWTRQDRSAIYGAVFVYQKNIGSPA</sequence>
<evidence type="ECO:0000313" key="1">
    <source>
        <dbReference type="EMBL" id="MBO1926439.1"/>
    </source>
</evidence>
<dbReference type="PANTHER" id="PTHR47473:SF1">
    <property type="entry name" value="METHYLTRANSFERASE DOMAIN-CONTAINING PROTEIN"/>
    <property type="match status" value="1"/>
</dbReference>
<dbReference type="Pfam" id="PF11899">
    <property type="entry name" value="DUF3419"/>
    <property type="match status" value="1"/>
</dbReference>
<gene>
    <name evidence="1" type="ORF">J3998_02535</name>
</gene>
<dbReference type="Proteomes" id="UP000664835">
    <property type="component" value="Unassembled WGS sequence"/>
</dbReference>
<comment type="caution">
    <text evidence="1">The sequence shown here is derived from an EMBL/GenBank/DDBJ whole genome shotgun (WGS) entry which is preliminary data.</text>
</comment>
<dbReference type="EMBL" id="JAGETV010000003">
    <property type="protein sequence ID" value="MBO1926439.1"/>
    <property type="molecule type" value="Genomic_DNA"/>
</dbReference>
<keyword evidence="2" id="KW-1185">Reference proteome</keyword>
<dbReference type="InterPro" id="IPR021829">
    <property type="entry name" value="DUF3419"/>
</dbReference>
<name>A0ABS3Q3B9_9GAMM</name>
<reference evidence="1 2" key="1">
    <citation type="submission" date="2021-03" db="EMBL/GenBank/DDBJ databases">
        <title>Thiomicrorhabdus sp.nov.,novel sulfur-oxidizing bacteria isolated from coastal sediment.</title>
        <authorList>
            <person name="Liu X."/>
        </authorList>
    </citation>
    <scope>NUCLEOTIDE SEQUENCE [LARGE SCALE GENOMIC DNA]</scope>
    <source>
        <strain evidence="1 2">6S2-11</strain>
    </source>
</reference>
<dbReference type="RefSeq" id="WP_208147431.1">
    <property type="nucleotide sequence ID" value="NZ_JAGETV010000003.1"/>
</dbReference>
<dbReference type="PANTHER" id="PTHR47473">
    <property type="entry name" value="BTA1P"/>
    <property type="match status" value="1"/>
</dbReference>
<proteinExistence type="predicted"/>
<protein>
    <submittedName>
        <fullName evidence="1">DUF3419 family protein</fullName>
    </submittedName>
</protein>
<accession>A0ABS3Q3B9</accession>
<organism evidence="1 2">
    <name type="scientific">Thiomicrorhabdus marina</name>
    <dbReference type="NCBI Taxonomy" id="2818442"/>
    <lineage>
        <taxon>Bacteria</taxon>
        <taxon>Pseudomonadati</taxon>
        <taxon>Pseudomonadota</taxon>
        <taxon>Gammaproteobacteria</taxon>
        <taxon>Thiotrichales</taxon>
        <taxon>Piscirickettsiaceae</taxon>
        <taxon>Thiomicrorhabdus</taxon>
    </lineage>
</organism>
<evidence type="ECO:0000313" key="2">
    <source>
        <dbReference type="Proteomes" id="UP000664835"/>
    </source>
</evidence>